<dbReference type="InterPro" id="IPR046953">
    <property type="entry name" value="Spore_GerAC-like_C"/>
</dbReference>
<feature type="domain" description="Spore germination GerAC-like C-terminal" evidence="8">
    <location>
        <begin position="220"/>
        <end position="386"/>
    </location>
</feature>
<dbReference type="InterPro" id="IPR038501">
    <property type="entry name" value="Spore_GerAC_C_sf"/>
</dbReference>
<dbReference type="InterPro" id="IPR057336">
    <property type="entry name" value="GerAC_N"/>
</dbReference>
<keyword evidence="4" id="KW-0732">Signal</keyword>
<protein>
    <submittedName>
        <fullName evidence="10">Spore germination protein YfkR</fullName>
    </submittedName>
</protein>
<keyword evidence="6" id="KW-0564">Palmitate</keyword>
<evidence type="ECO:0000256" key="7">
    <source>
        <dbReference type="ARBA" id="ARBA00023288"/>
    </source>
</evidence>
<comment type="subcellular location">
    <subcellularLocation>
        <location evidence="1">Membrane</location>
        <topology evidence="1">Lipid-anchor</topology>
    </subcellularLocation>
</comment>
<evidence type="ECO:0000256" key="3">
    <source>
        <dbReference type="ARBA" id="ARBA00022544"/>
    </source>
</evidence>
<dbReference type="PANTHER" id="PTHR35789:SF1">
    <property type="entry name" value="SPORE GERMINATION PROTEIN B3"/>
    <property type="match status" value="1"/>
</dbReference>
<dbReference type="NCBIfam" id="TIGR02887">
    <property type="entry name" value="spore_ger_x_C"/>
    <property type="match status" value="1"/>
</dbReference>
<evidence type="ECO:0000259" key="9">
    <source>
        <dbReference type="Pfam" id="PF25198"/>
    </source>
</evidence>
<comment type="caution">
    <text evidence="10">The sequence shown here is derived from an EMBL/GenBank/DDBJ whole genome shotgun (WGS) entry which is preliminary data.</text>
</comment>
<organism evidence="10 11">
    <name type="scientific">Paenibacillus aceti</name>
    <dbReference type="NCBI Taxonomy" id="1820010"/>
    <lineage>
        <taxon>Bacteria</taxon>
        <taxon>Bacillati</taxon>
        <taxon>Bacillota</taxon>
        <taxon>Bacilli</taxon>
        <taxon>Bacillales</taxon>
        <taxon>Paenibacillaceae</taxon>
        <taxon>Paenibacillus</taxon>
    </lineage>
</organism>
<evidence type="ECO:0000256" key="5">
    <source>
        <dbReference type="ARBA" id="ARBA00023136"/>
    </source>
</evidence>
<accession>A0ABQ1W4C4</accession>
<dbReference type="InterPro" id="IPR008844">
    <property type="entry name" value="Spore_GerAC-like"/>
</dbReference>
<keyword evidence="7" id="KW-0449">Lipoprotein</keyword>
<sequence length="398" mass="45095">MKKSLACLCTTILTILPLLVLSGCWSATELNNRAFPTIMTVDLLEDGYLEVALGFPLPNRMIPSQTGGSNSGVGEPFTFISRKGKKIGEILRDIQLDATRDIFFGQTRVVVIGRRLASQGISPVIDLISRQPNFHISANLFVTEQDVKDIRMTPTVSERFVSTVLTKFIDDKLTINATVKNFLMSNPRTSAILLPQIGFRKLEEIEVTTPGRDYWISSEGAVMMSNGKMISDRHLTNEELRGALWITSQIDSAISSIKSPTDQREVTIKINNIRTKIKPTIKNNKIAFELKSTGNAYLFSSDSDLDVKDTRAVEELQNTLNKDLEGLIRQTFETTKQAKCDVFRLSDYLDWRYPKIWEKLQDQWGEYYAKKLPIDIDVDITINRTGTFYQSTQQIRNY</sequence>
<keyword evidence="5" id="KW-0472">Membrane</keyword>
<keyword evidence="3" id="KW-0309">Germination</keyword>
<evidence type="ECO:0000256" key="4">
    <source>
        <dbReference type="ARBA" id="ARBA00022729"/>
    </source>
</evidence>
<evidence type="ECO:0000313" key="11">
    <source>
        <dbReference type="Proteomes" id="UP000608420"/>
    </source>
</evidence>
<dbReference type="PANTHER" id="PTHR35789">
    <property type="entry name" value="SPORE GERMINATION PROTEIN B3"/>
    <property type="match status" value="1"/>
</dbReference>
<comment type="similarity">
    <text evidence="2">Belongs to the GerABKC lipoprotein family.</text>
</comment>
<dbReference type="PROSITE" id="PS51257">
    <property type="entry name" value="PROKAR_LIPOPROTEIN"/>
    <property type="match status" value="1"/>
</dbReference>
<dbReference type="Pfam" id="PF05504">
    <property type="entry name" value="Spore_GerAC"/>
    <property type="match status" value="1"/>
</dbReference>
<dbReference type="Pfam" id="PF25198">
    <property type="entry name" value="Spore_GerAC_N"/>
    <property type="match status" value="1"/>
</dbReference>
<evidence type="ECO:0000313" key="10">
    <source>
        <dbReference type="EMBL" id="GGG13068.1"/>
    </source>
</evidence>
<dbReference type="EMBL" id="BMIW01000035">
    <property type="protein sequence ID" value="GGG13068.1"/>
    <property type="molecule type" value="Genomic_DNA"/>
</dbReference>
<keyword evidence="11" id="KW-1185">Reference proteome</keyword>
<evidence type="ECO:0000256" key="6">
    <source>
        <dbReference type="ARBA" id="ARBA00023139"/>
    </source>
</evidence>
<dbReference type="Gene3D" id="3.30.300.210">
    <property type="entry name" value="Nutrient germinant receptor protein C, domain 3"/>
    <property type="match status" value="1"/>
</dbReference>
<name>A0ABQ1W4C4_9BACL</name>
<evidence type="ECO:0000259" key="8">
    <source>
        <dbReference type="Pfam" id="PF05504"/>
    </source>
</evidence>
<feature type="domain" description="Spore germination protein N-terminal" evidence="9">
    <location>
        <begin position="27"/>
        <end position="184"/>
    </location>
</feature>
<dbReference type="Proteomes" id="UP000608420">
    <property type="component" value="Unassembled WGS sequence"/>
</dbReference>
<gene>
    <name evidence="10" type="primary">yfkR</name>
    <name evidence="10" type="ORF">GCM10010913_38590</name>
</gene>
<evidence type="ECO:0000256" key="1">
    <source>
        <dbReference type="ARBA" id="ARBA00004635"/>
    </source>
</evidence>
<evidence type="ECO:0000256" key="2">
    <source>
        <dbReference type="ARBA" id="ARBA00007886"/>
    </source>
</evidence>
<dbReference type="RefSeq" id="WP_120462173.1">
    <property type="nucleotide sequence ID" value="NZ_BMIW01000035.1"/>
</dbReference>
<reference evidence="11" key="1">
    <citation type="journal article" date="2019" name="Int. J. Syst. Evol. Microbiol.">
        <title>The Global Catalogue of Microorganisms (GCM) 10K type strain sequencing project: providing services to taxonomists for standard genome sequencing and annotation.</title>
        <authorList>
            <consortium name="The Broad Institute Genomics Platform"/>
            <consortium name="The Broad Institute Genome Sequencing Center for Infectious Disease"/>
            <person name="Wu L."/>
            <person name="Ma J."/>
        </authorList>
    </citation>
    <scope>NUCLEOTIDE SEQUENCE [LARGE SCALE GENOMIC DNA]</scope>
    <source>
        <strain evidence="11">CGMCC 1.15420</strain>
    </source>
</reference>
<proteinExistence type="inferred from homology"/>